<dbReference type="InterPro" id="IPR018490">
    <property type="entry name" value="cNMP-bd_dom_sf"/>
</dbReference>
<dbReference type="GO" id="GO:0000160">
    <property type="term" value="P:phosphorelay signal transduction system"/>
    <property type="evidence" value="ECO:0007669"/>
    <property type="project" value="InterPro"/>
</dbReference>
<evidence type="ECO:0000256" key="4">
    <source>
        <dbReference type="ARBA" id="ARBA00022777"/>
    </source>
</evidence>
<feature type="domain" description="Response regulatory" evidence="14">
    <location>
        <begin position="640"/>
        <end position="766"/>
    </location>
</feature>
<dbReference type="PANTHER" id="PTHR24350">
    <property type="entry name" value="SERINE/THREONINE-PROTEIN KINASE IAL-RELATED"/>
    <property type="match status" value="1"/>
</dbReference>
<evidence type="ECO:0000313" key="16">
    <source>
        <dbReference type="Proteomes" id="UP000198341"/>
    </source>
</evidence>
<dbReference type="STRING" id="41875.K8F236"/>
<dbReference type="OrthoDB" id="68483at2759"/>
<dbReference type="PROSITE" id="PS50011">
    <property type="entry name" value="PROTEIN_KINASE_DOM"/>
    <property type="match status" value="1"/>
</dbReference>
<feature type="domain" description="Cyclic nucleotide-binding" evidence="13">
    <location>
        <begin position="456"/>
        <end position="581"/>
    </location>
</feature>
<feature type="active site" description="Proton acceptor" evidence="6">
    <location>
        <position position="285"/>
    </location>
</feature>
<dbReference type="SMART" id="SM00220">
    <property type="entry name" value="S_TKc"/>
    <property type="match status" value="1"/>
</dbReference>
<keyword evidence="4" id="KW-0418">Kinase</keyword>
<evidence type="ECO:0008006" key="17">
    <source>
        <dbReference type="Google" id="ProtNLM"/>
    </source>
</evidence>
<keyword evidence="3 7" id="KW-0547">Nucleotide-binding</keyword>
<dbReference type="GO" id="GO:0004674">
    <property type="term" value="F:protein serine/threonine kinase activity"/>
    <property type="evidence" value="ECO:0007669"/>
    <property type="project" value="UniProtKB-KW"/>
</dbReference>
<dbReference type="InterPro" id="IPR001789">
    <property type="entry name" value="Sig_transdc_resp-reg_receiver"/>
</dbReference>
<dbReference type="KEGG" id="bpg:Bathy07g03200"/>
<evidence type="ECO:0000256" key="3">
    <source>
        <dbReference type="ARBA" id="ARBA00022741"/>
    </source>
</evidence>
<dbReference type="GO" id="GO:0005524">
    <property type="term" value="F:ATP binding"/>
    <property type="evidence" value="ECO:0007669"/>
    <property type="project" value="UniProtKB-UniRule"/>
</dbReference>
<dbReference type="InterPro" id="IPR000719">
    <property type="entry name" value="Prot_kinase_dom"/>
</dbReference>
<accession>K8F236</accession>
<feature type="binding site" evidence="7 10">
    <location>
        <position position="193"/>
    </location>
    <ligand>
        <name>ATP</name>
        <dbReference type="ChEBI" id="CHEBI:30616"/>
    </ligand>
</feature>
<dbReference type="FunFam" id="1.10.510.10:FF:000571">
    <property type="entry name" value="Maternal embryonic leucine zipper kinase"/>
    <property type="match status" value="1"/>
</dbReference>
<dbReference type="SUPFAM" id="SSF52172">
    <property type="entry name" value="CheY-like"/>
    <property type="match status" value="1"/>
</dbReference>
<reference evidence="15 16" key="1">
    <citation type="submission" date="2011-10" db="EMBL/GenBank/DDBJ databases">
        <authorList>
            <person name="Genoscope - CEA"/>
        </authorList>
    </citation>
    <scope>NUCLEOTIDE SEQUENCE [LARGE SCALE GENOMIC DNA]</scope>
    <source>
        <strain evidence="15 16">RCC 1105</strain>
    </source>
</reference>
<dbReference type="EMBL" id="FO082272">
    <property type="protein sequence ID" value="CCO66165.1"/>
    <property type="molecule type" value="Genomic_DNA"/>
</dbReference>
<evidence type="ECO:0000256" key="8">
    <source>
        <dbReference type="PIRSR" id="PIRSR630616-3"/>
    </source>
</evidence>
<evidence type="ECO:0000259" key="13">
    <source>
        <dbReference type="PROSITE" id="PS50042"/>
    </source>
</evidence>
<keyword evidence="2" id="KW-0808">Transferase</keyword>
<evidence type="ECO:0000256" key="6">
    <source>
        <dbReference type="PIRSR" id="PIRSR630616-1"/>
    </source>
</evidence>
<dbReference type="RefSeq" id="XP_007512077.1">
    <property type="nucleotide sequence ID" value="XM_007512015.1"/>
</dbReference>
<dbReference type="Proteomes" id="UP000198341">
    <property type="component" value="Chromosome 7"/>
</dbReference>
<evidence type="ECO:0000256" key="5">
    <source>
        <dbReference type="ARBA" id="ARBA00022840"/>
    </source>
</evidence>
<feature type="compositionally biased region" description="Low complexity" evidence="11">
    <location>
        <begin position="104"/>
        <end position="123"/>
    </location>
</feature>
<feature type="compositionally biased region" description="Basic and acidic residues" evidence="11">
    <location>
        <begin position="51"/>
        <end position="85"/>
    </location>
</feature>
<evidence type="ECO:0000256" key="7">
    <source>
        <dbReference type="PIRSR" id="PIRSR630616-2"/>
    </source>
</evidence>
<dbReference type="GeneID" id="19014809"/>
<dbReference type="SUPFAM" id="SSF51206">
    <property type="entry name" value="cAMP-binding domain-like"/>
    <property type="match status" value="1"/>
</dbReference>
<dbReference type="PROSITE" id="PS00107">
    <property type="entry name" value="PROTEIN_KINASE_ATP"/>
    <property type="match status" value="1"/>
</dbReference>
<feature type="binding site" evidence="7">
    <location>
        <position position="302"/>
    </location>
    <ligand>
        <name>ATP</name>
        <dbReference type="ChEBI" id="CHEBI:30616"/>
    </ligand>
</feature>
<dbReference type="eggNOG" id="KOG0585">
    <property type="taxonomic scope" value="Eukaryota"/>
</dbReference>
<evidence type="ECO:0000256" key="9">
    <source>
        <dbReference type="PROSITE-ProRule" id="PRU00169"/>
    </source>
</evidence>
<dbReference type="CDD" id="cd14008">
    <property type="entry name" value="STKc_LKB1_CaMKK"/>
    <property type="match status" value="1"/>
</dbReference>
<dbReference type="InterPro" id="IPR030616">
    <property type="entry name" value="Aur-like"/>
</dbReference>
<evidence type="ECO:0000256" key="1">
    <source>
        <dbReference type="ARBA" id="ARBA00022527"/>
    </source>
</evidence>
<sequence>MSFFSSCFYCFAPKATETEEEKVLFDDDGDEISEKTNQVTLENVENEENDEKMNTDKTETYEDNSRKDETNKNKNNKRNKDSERDKKKKTSGSANNNEEENDRNSLSSNTGSSTSSTSSTNYNAQMKTPPQVANRRLGSLKLTPSVQKLSIIMDDKEHEQLNQYIMIKDLGRGAHAKVKLGLNKMDNNLYALKIRNERVRVAEAAVRKEIAILKKLSHPHVLKLHEVIDDTVSNELILVLEYAPGGPIFTRFNRVPLSEKVLHGYARDIVLGLDYLHSLEIAHMDLKPENMLKMADGVKLCDFGVSVDSELTGVTRSTRLAGTPAFLAPEMLDETGYDPMPSDVWSLGVCLYNMATARLPFTGKTVFQIVAMAKSTELKFPDEDADAIVNATTVPSPPPPKLSNLLKDMLRKMLVVDPKERISIAGMMEHPWVTEEGKKPLGRPRTKSPSMKLEVTEEDIDNAVRTNPLAAILQPAFRIERFKDGEVLMRKGEVGDRMYFINKGECEVLMDALLEAAAVVDDSSSKNNDNEDVLCIRYAGEIVGELAFLTAIEKRKDKKTPGVGYRNATVRAKGEVECLAVTVTDMLEALEFDESSRASVVEVAEYRNRQTEEVIQQIAESKLDDAKHSKPVLNIEKTLRILYAEDSLPTQMIVKALMRKIGKVELTIASNGREAVDVCKKLEKKEELFDLILMDCQMPVMDGLEATREIRKLENADGYFANIPIVAVSSGIISMTQDICKEAGMDKYVMKPLSQKLLVDTLMNALEIHEEKKRSSESRD</sequence>
<dbReference type="SMART" id="SM00448">
    <property type="entry name" value="REC"/>
    <property type="match status" value="1"/>
</dbReference>
<proteinExistence type="predicted"/>
<evidence type="ECO:0000256" key="10">
    <source>
        <dbReference type="PROSITE-ProRule" id="PRU10141"/>
    </source>
</evidence>
<dbReference type="PROSITE" id="PS50110">
    <property type="entry name" value="RESPONSE_REGULATORY"/>
    <property type="match status" value="1"/>
</dbReference>
<feature type="region of interest" description="Disordered" evidence="11">
    <location>
        <begin position="18"/>
        <end position="136"/>
    </location>
</feature>
<dbReference type="InterPro" id="IPR000595">
    <property type="entry name" value="cNMP-bd_dom"/>
</dbReference>
<dbReference type="PROSITE" id="PS50042">
    <property type="entry name" value="CNMP_BINDING_3"/>
    <property type="match status" value="1"/>
</dbReference>
<keyword evidence="16" id="KW-1185">Reference proteome</keyword>
<evidence type="ECO:0000259" key="14">
    <source>
        <dbReference type="PROSITE" id="PS50110"/>
    </source>
</evidence>
<dbReference type="Gene3D" id="1.10.510.10">
    <property type="entry name" value="Transferase(Phosphotransferase) domain 1"/>
    <property type="match status" value="1"/>
</dbReference>
<protein>
    <recommendedName>
        <fullName evidence="17">cGMP-dependent protein kinase</fullName>
    </recommendedName>
</protein>
<feature type="binding site" evidence="7">
    <location>
        <begin position="289"/>
        <end position="290"/>
    </location>
    <ligand>
        <name>ATP</name>
        <dbReference type="ChEBI" id="CHEBI:30616"/>
    </ligand>
</feature>
<dbReference type="Gene3D" id="2.60.120.10">
    <property type="entry name" value="Jelly Rolls"/>
    <property type="match status" value="1"/>
</dbReference>
<dbReference type="CDD" id="cd17546">
    <property type="entry name" value="REC_hyHK_CKI1_RcsC-like"/>
    <property type="match status" value="1"/>
</dbReference>
<feature type="binding site" evidence="7">
    <location>
        <begin position="241"/>
        <end position="243"/>
    </location>
    <ligand>
        <name>ATP</name>
        <dbReference type="ChEBI" id="CHEBI:30616"/>
    </ligand>
</feature>
<dbReference type="InterPro" id="IPR011009">
    <property type="entry name" value="Kinase-like_dom_sf"/>
</dbReference>
<name>K8F236_9CHLO</name>
<dbReference type="Pfam" id="PF00027">
    <property type="entry name" value="cNMP_binding"/>
    <property type="match status" value="1"/>
</dbReference>
<keyword evidence="1" id="KW-0723">Serine/threonine-protein kinase</keyword>
<keyword evidence="9" id="KW-0597">Phosphoprotein</keyword>
<evidence type="ECO:0000256" key="11">
    <source>
        <dbReference type="SAM" id="MobiDB-lite"/>
    </source>
</evidence>
<feature type="domain" description="Protein kinase" evidence="12">
    <location>
        <begin position="164"/>
        <end position="433"/>
    </location>
</feature>
<dbReference type="SMART" id="SM00100">
    <property type="entry name" value="cNMP"/>
    <property type="match status" value="1"/>
</dbReference>
<dbReference type="CDD" id="cd00038">
    <property type="entry name" value="CAP_ED"/>
    <property type="match status" value="1"/>
</dbReference>
<gene>
    <name evidence="15" type="ORF">Bathy07g03200</name>
</gene>
<dbReference type="SUPFAM" id="SSF56112">
    <property type="entry name" value="Protein kinase-like (PK-like)"/>
    <property type="match status" value="1"/>
</dbReference>
<evidence type="ECO:0000256" key="2">
    <source>
        <dbReference type="ARBA" id="ARBA00022679"/>
    </source>
</evidence>
<dbReference type="InterPro" id="IPR017441">
    <property type="entry name" value="Protein_kinase_ATP_BS"/>
</dbReference>
<feature type="cross-link" description="Glycyl lysine isopeptide (Lys-Gly) (interchain with G-Cter in SUMO2)" evidence="8">
    <location>
        <position position="287"/>
    </location>
</feature>
<organism evidence="15 16">
    <name type="scientific">Bathycoccus prasinos</name>
    <dbReference type="NCBI Taxonomy" id="41875"/>
    <lineage>
        <taxon>Eukaryota</taxon>
        <taxon>Viridiplantae</taxon>
        <taxon>Chlorophyta</taxon>
        <taxon>Mamiellophyceae</taxon>
        <taxon>Mamiellales</taxon>
        <taxon>Bathycoccaceae</taxon>
        <taxon>Bathycoccus</taxon>
    </lineage>
</organism>
<evidence type="ECO:0000259" key="12">
    <source>
        <dbReference type="PROSITE" id="PS50011"/>
    </source>
</evidence>
<keyword evidence="5 7" id="KW-0067">ATP-binding</keyword>
<dbReference type="InterPro" id="IPR014710">
    <property type="entry name" value="RmlC-like_jellyroll"/>
</dbReference>
<dbReference type="AlphaFoldDB" id="K8F236"/>
<evidence type="ECO:0000313" key="15">
    <source>
        <dbReference type="EMBL" id="CCO66165.1"/>
    </source>
</evidence>
<dbReference type="Gene3D" id="3.40.50.2300">
    <property type="match status" value="1"/>
</dbReference>
<dbReference type="InterPro" id="IPR011006">
    <property type="entry name" value="CheY-like_superfamily"/>
</dbReference>
<feature type="modified residue" description="4-aspartylphosphate" evidence="9">
    <location>
        <position position="695"/>
    </location>
</feature>
<dbReference type="Pfam" id="PF00069">
    <property type="entry name" value="Pkinase"/>
    <property type="match status" value="1"/>
</dbReference>
<dbReference type="Pfam" id="PF00072">
    <property type="entry name" value="Response_reg"/>
    <property type="match status" value="1"/>
</dbReference>